<reference evidence="2 3" key="1">
    <citation type="journal article" date="2018" name="Cell">
        <title>The Chara Genome: Secondary Complexity and Implications for Plant Terrestrialization.</title>
        <authorList>
            <person name="Nishiyama T."/>
            <person name="Sakayama H."/>
            <person name="Vries J.D."/>
            <person name="Buschmann H."/>
            <person name="Saint-Marcoux D."/>
            <person name="Ullrich K.K."/>
            <person name="Haas F.B."/>
            <person name="Vanderstraeten L."/>
            <person name="Becker D."/>
            <person name="Lang D."/>
            <person name="Vosolsobe S."/>
            <person name="Rombauts S."/>
            <person name="Wilhelmsson P.K.I."/>
            <person name="Janitza P."/>
            <person name="Kern R."/>
            <person name="Heyl A."/>
            <person name="Rumpler F."/>
            <person name="Villalobos L.I.A.C."/>
            <person name="Clay J.M."/>
            <person name="Skokan R."/>
            <person name="Toyoda A."/>
            <person name="Suzuki Y."/>
            <person name="Kagoshima H."/>
            <person name="Schijlen E."/>
            <person name="Tajeshwar N."/>
            <person name="Catarino B."/>
            <person name="Hetherington A.J."/>
            <person name="Saltykova A."/>
            <person name="Bonnot C."/>
            <person name="Breuninger H."/>
            <person name="Symeonidi A."/>
            <person name="Radhakrishnan G.V."/>
            <person name="Van Nieuwerburgh F."/>
            <person name="Deforce D."/>
            <person name="Chang C."/>
            <person name="Karol K.G."/>
            <person name="Hedrich R."/>
            <person name="Ulvskov P."/>
            <person name="Glockner G."/>
            <person name="Delwiche C.F."/>
            <person name="Petrasek J."/>
            <person name="Van de Peer Y."/>
            <person name="Friml J."/>
            <person name="Beilby M."/>
            <person name="Dolan L."/>
            <person name="Kohara Y."/>
            <person name="Sugano S."/>
            <person name="Fujiyama A."/>
            <person name="Delaux P.-M."/>
            <person name="Quint M."/>
            <person name="TheiBen G."/>
            <person name="Hagemann M."/>
            <person name="Harholt J."/>
            <person name="Dunand C."/>
            <person name="Zachgo S."/>
            <person name="Langdale J."/>
            <person name="Maumus F."/>
            <person name="Straeten D.V.D."/>
            <person name="Gould S.B."/>
            <person name="Rensing S.A."/>
        </authorList>
    </citation>
    <scope>NUCLEOTIDE SEQUENCE [LARGE SCALE GENOMIC DNA]</scope>
    <source>
        <strain evidence="2 3">S276</strain>
    </source>
</reference>
<feature type="region of interest" description="Disordered" evidence="1">
    <location>
        <begin position="237"/>
        <end position="311"/>
    </location>
</feature>
<accession>A0A388LUU8</accession>
<dbReference type="AlphaFoldDB" id="A0A388LUU8"/>
<gene>
    <name evidence="2" type="ORF">CBR_g40999</name>
</gene>
<evidence type="ECO:0000313" key="2">
    <source>
        <dbReference type="EMBL" id="GBG86097.1"/>
    </source>
</evidence>
<dbReference type="Proteomes" id="UP000265515">
    <property type="component" value="Unassembled WGS sequence"/>
</dbReference>
<dbReference type="EMBL" id="BFEA01000547">
    <property type="protein sequence ID" value="GBG86097.1"/>
    <property type="molecule type" value="Genomic_DNA"/>
</dbReference>
<feature type="compositionally biased region" description="Gly residues" evidence="1">
    <location>
        <begin position="279"/>
        <end position="309"/>
    </location>
</feature>
<protein>
    <submittedName>
        <fullName evidence="2">Uncharacterized protein</fullName>
    </submittedName>
</protein>
<evidence type="ECO:0000313" key="3">
    <source>
        <dbReference type="Proteomes" id="UP000265515"/>
    </source>
</evidence>
<feature type="compositionally biased region" description="Low complexity" evidence="1">
    <location>
        <begin position="173"/>
        <end position="195"/>
    </location>
</feature>
<feature type="compositionally biased region" description="Acidic residues" evidence="1">
    <location>
        <begin position="136"/>
        <end position="148"/>
    </location>
</feature>
<organism evidence="2 3">
    <name type="scientific">Chara braunii</name>
    <name type="common">Braun's stonewort</name>
    <dbReference type="NCBI Taxonomy" id="69332"/>
    <lineage>
        <taxon>Eukaryota</taxon>
        <taxon>Viridiplantae</taxon>
        <taxon>Streptophyta</taxon>
        <taxon>Charophyceae</taxon>
        <taxon>Charales</taxon>
        <taxon>Characeae</taxon>
        <taxon>Chara</taxon>
    </lineage>
</organism>
<proteinExistence type="predicted"/>
<feature type="region of interest" description="Disordered" evidence="1">
    <location>
        <begin position="133"/>
        <end position="201"/>
    </location>
</feature>
<dbReference type="Gramene" id="GBG86097">
    <property type="protein sequence ID" value="GBG86097"/>
    <property type="gene ID" value="CBR_g40999"/>
</dbReference>
<evidence type="ECO:0000256" key="1">
    <source>
        <dbReference type="SAM" id="MobiDB-lite"/>
    </source>
</evidence>
<keyword evidence="3" id="KW-1185">Reference proteome</keyword>
<sequence>MNRDDFITVGAFVQEFKKKARKVSRISKEAQCAIFLGLFTASEVAELTSHGGGSAKLTWATIDKGVEEGGLDQVEQYQMRLQRRKRKERDATASGTPGVKRIVTDVLAELGYGKDVVVQKKVVMTVQGKGKASVVEEVDQEEWEEDEPVSQHLTKAQRKLRNLTQGGQGTGKGQVPQALAATPASTAAPSNSAGPSQGGAPPYGQWSWPVINAFVPWGSLPPAGPVVPYVGPQASMPPPSYPAAQAQPTAPPPSPTPSSQGSVAGGGNQGQGNQENAGTGSGRGQGRNGSGRGGQWDGQGQGNQGGQGYGRPRFDWKTAICQHCDKQRHTIRFRNARREDERTRLIYSNMDEDIYDQFGEYIDRKVPCGVRAEALRRIAARQAPPATFRLWQGSDDPPIRVEEMEGDEEEGGAIEDTPPVDGFLDQEENIRLHINEWSPRVPSCVGHPIWHAPRGYEQKAELALKPFEEEDHWGGKDVQWMMKLALAGKHSLVEKIRTIEEGPDQVKRHEELMGGMYLLLNALLQGTSDPIGSLNPAEEGAVVPENEDDEFEEGEIKEVFRAEEYDGIYLELGFLLSCEMRTRDASERAQRMKHLYLVTDGHLFVKTQMVNPRRVVCRRNRQIDVIVALHDGIAKGHR</sequence>
<name>A0A388LUU8_CHABU</name>
<comment type="caution">
    <text evidence="2">The sequence shown here is derived from an EMBL/GenBank/DDBJ whole genome shotgun (WGS) entry which is preliminary data.</text>
</comment>